<keyword evidence="4" id="KW-1185">Reference proteome</keyword>
<protein>
    <submittedName>
        <fullName evidence="3">HNH endonuclease signature motif containing protein</fullName>
    </submittedName>
</protein>
<dbReference type="GO" id="GO:0004519">
    <property type="term" value="F:endonuclease activity"/>
    <property type="evidence" value="ECO:0007669"/>
    <property type="project" value="UniProtKB-KW"/>
</dbReference>
<reference evidence="3" key="1">
    <citation type="submission" date="2022-08" db="EMBL/GenBank/DDBJ databases">
        <title>Genome sequencing of Nocardioides sp. STR2.</title>
        <authorList>
            <person name="So Y."/>
        </authorList>
    </citation>
    <scope>NUCLEOTIDE SEQUENCE</scope>
    <source>
        <strain evidence="3">STR2</strain>
    </source>
</reference>
<evidence type="ECO:0000256" key="1">
    <source>
        <dbReference type="SAM" id="MobiDB-lite"/>
    </source>
</evidence>
<dbReference type="CDD" id="cd00085">
    <property type="entry name" value="HNHc"/>
    <property type="match status" value="1"/>
</dbReference>
<evidence type="ECO:0000259" key="2">
    <source>
        <dbReference type="Pfam" id="PF01844"/>
    </source>
</evidence>
<sequence length="123" mass="13349">MTAQTVARRGTSNKNVSGNSRDRRRRREWLVVTFRADVDLLVVWPGGAGVPPVVVEVERDTGGVPACRCYRCGVLMTVDALTVDRIVPGCQGGTYRRNNIRPACGPCNSETGGALASHPKRKK</sequence>
<dbReference type="InterPro" id="IPR003615">
    <property type="entry name" value="HNH_nuc"/>
</dbReference>
<feature type="domain" description="HNH" evidence="2">
    <location>
        <begin position="69"/>
        <end position="110"/>
    </location>
</feature>
<dbReference type="Gene3D" id="1.10.30.50">
    <property type="match status" value="1"/>
</dbReference>
<dbReference type="RefSeq" id="WP_268111626.1">
    <property type="nucleotide sequence ID" value="NZ_JAPPUX010000003.1"/>
</dbReference>
<accession>A0ABT4CCN7</accession>
<proteinExistence type="predicted"/>
<gene>
    <name evidence="3" type="ORF">NYO98_10550</name>
</gene>
<dbReference type="Proteomes" id="UP001074726">
    <property type="component" value="Unassembled WGS sequence"/>
</dbReference>
<comment type="caution">
    <text evidence="3">The sequence shown here is derived from an EMBL/GenBank/DDBJ whole genome shotgun (WGS) entry which is preliminary data.</text>
</comment>
<evidence type="ECO:0000313" key="4">
    <source>
        <dbReference type="Proteomes" id="UP001074726"/>
    </source>
</evidence>
<dbReference type="EMBL" id="JAPPUX010000003">
    <property type="protein sequence ID" value="MCY4726718.1"/>
    <property type="molecule type" value="Genomic_DNA"/>
</dbReference>
<keyword evidence="3" id="KW-0378">Hydrolase</keyword>
<dbReference type="InterPro" id="IPR002711">
    <property type="entry name" value="HNH"/>
</dbReference>
<keyword evidence="3" id="KW-0540">Nuclease</keyword>
<organism evidence="3 4">
    <name type="scientific">Nocardioides pini</name>
    <dbReference type="NCBI Taxonomy" id="2975053"/>
    <lineage>
        <taxon>Bacteria</taxon>
        <taxon>Bacillati</taxon>
        <taxon>Actinomycetota</taxon>
        <taxon>Actinomycetes</taxon>
        <taxon>Propionibacteriales</taxon>
        <taxon>Nocardioidaceae</taxon>
        <taxon>Nocardioides</taxon>
    </lineage>
</organism>
<feature type="compositionally biased region" description="Polar residues" evidence="1">
    <location>
        <begin position="1"/>
        <end position="19"/>
    </location>
</feature>
<keyword evidence="3" id="KW-0255">Endonuclease</keyword>
<evidence type="ECO:0000313" key="3">
    <source>
        <dbReference type="EMBL" id="MCY4726718.1"/>
    </source>
</evidence>
<feature type="region of interest" description="Disordered" evidence="1">
    <location>
        <begin position="1"/>
        <end position="23"/>
    </location>
</feature>
<name>A0ABT4CCN7_9ACTN</name>
<dbReference type="Pfam" id="PF01844">
    <property type="entry name" value="HNH"/>
    <property type="match status" value="1"/>
</dbReference>